<feature type="compositionally biased region" description="Polar residues" evidence="1">
    <location>
        <begin position="270"/>
        <end position="292"/>
    </location>
</feature>
<organism evidence="2 3">
    <name type="scientific">Wickerhamomyces anomalus (strain ATCC 58044 / CBS 1984 / NCYC 433 / NRRL Y-366-8)</name>
    <name type="common">Yeast</name>
    <name type="synonym">Hansenula anomala</name>
    <dbReference type="NCBI Taxonomy" id="683960"/>
    <lineage>
        <taxon>Eukaryota</taxon>
        <taxon>Fungi</taxon>
        <taxon>Dikarya</taxon>
        <taxon>Ascomycota</taxon>
        <taxon>Saccharomycotina</taxon>
        <taxon>Saccharomycetes</taxon>
        <taxon>Phaffomycetales</taxon>
        <taxon>Wickerhamomycetaceae</taxon>
        <taxon>Wickerhamomyces</taxon>
    </lineage>
</organism>
<evidence type="ECO:0000313" key="2">
    <source>
        <dbReference type="EMBL" id="ODQ62910.1"/>
    </source>
</evidence>
<dbReference type="EMBL" id="KV454208">
    <property type="protein sequence ID" value="ODQ62910.1"/>
    <property type="molecule type" value="Genomic_DNA"/>
</dbReference>
<feature type="compositionally biased region" description="Low complexity" evidence="1">
    <location>
        <begin position="135"/>
        <end position="158"/>
    </location>
</feature>
<proteinExistence type="predicted"/>
<feature type="compositionally biased region" description="Low complexity" evidence="1">
    <location>
        <begin position="468"/>
        <end position="502"/>
    </location>
</feature>
<dbReference type="GeneID" id="30200332"/>
<feature type="region of interest" description="Disordered" evidence="1">
    <location>
        <begin position="110"/>
        <end position="205"/>
    </location>
</feature>
<evidence type="ECO:0000256" key="1">
    <source>
        <dbReference type="SAM" id="MobiDB-lite"/>
    </source>
</evidence>
<accession>A0A1E3PC79</accession>
<feature type="region of interest" description="Disordered" evidence="1">
    <location>
        <begin position="46"/>
        <end position="75"/>
    </location>
</feature>
<evidence type="ECO:0000313" key="3">
    <source>
        <dbReference type="Proteomes" id="UP000094112"/>
    </source>
</evidence>
<gene>
    <name evidence="2" type="ORF">WICANDRAFT_60956</name>
</gene>
<name>A0A1E3PC79_WICAA</name>
<feature type="compositionally biased region" description="Low complexity" evidence="1">
    <location>
        <begin position="179"/>
        <end position="189"/>
    </location>
</feature>
<feature type="region of interest" description="Disordered" evidence="1">
    <location>
        <begin position="240"/>
        <end position="623"/>
    </location>
</feature>
<keyword evidence="3" id="KW-1185">Reference proteome</keyword>
<protein>
    <submittedName>
        <fullName evidence="2">Uncharacterized protein</fullName>
    </submittedName>
</protein>
<dbReference type="RefSeq" id="XP_019042117.1">
    <property type="nucleotide sequence ID" value="XM_019183086.1"/>
</dbReference>
<dbReference type="OrthoDB" id="4091299at2759"/>
<reference evidence="2 3" key="1">
    <citation type="journal article" date="2016" name="Proc. Natl. Acad. Sci. U.S.A.">
        <title>Comparative genomics of biotechnologically important yeasts.</title>
        <authorList>
            <person name="Riley R."/>
            <person name="Haridas S."/>
            <person name="Wolfe K.H."/>
            <person name="Lopes M.R."/>
            <person name="Hittinger C.T."/>
            <person name="Goeker M."/>
            <person name="Salamov A.A."/>
            <person name="Wisecaver J.H."/>
            <person name="Long T.M."/>
            <person name="Calvey C.H."/>
            <person name="Aerts A.L."/>
            <person name="Barry K.W."/>
            <person name="Choi C."/>
            <person name="Clum A."/>
            <person name="Coughlan A.Y."/>
            <person name="Deshpande S."/>
            <person name="Douglass A.P."/>
            <person name="Hanson S.J."/>
            <person name="Klenk H.-P."/>
            <person name="LaButti K.M."/>
            <person name="Lapidus A."/>
            <person name="Lindquist E.A."/>
            <person name="Lipzen A.M."/>
            <person name="Meier-Kolthoff J.P."/>
            <person name="Ohm R.A."/>
            <person name="Otillar R.P."/>
            <person name="Pangilinan J.L."/>
            <person name="Peng Y."/>
            <person name="Rokas A."/>
            <person name="Rosa C.A."/>
            <person name="Scheuner C."/>
            <person name="Sibirny A.A."/>
            <person name="Slot J.C."/>
            <person name="Stielow J.B."/>
            <person name="Sun H."/>
            <person name="Kurtzman C.P."/>
            <person name="Blackwell M."/>
            <person name="Grigoriev I.V."/>
            <person name="Jeffries T.W."/>
        </authorList>
    </citation>
    <scope>NUCLEOTIDE SEQUENCE [LARGE SCALE GENOMIC DNA]</scope>
    <source>
        <strain evidence="3">ATCC 58044 / CBS 1984 / NCYC 433 / NRRL Y-366-8</strain>
    </source>
</reference>
<dbReference type="Proteomes" id="UP000094112">
    <property type="component" value="Unassembled WGS sequence"/>
</dbReference>
<feature type="compositionally biased region" description="Low complexity" evidence="1">
    <location>
        <begin position="586"/>
        <end position="608"/>
    </location>
</feature>
<feature type="compositionally biased region" description="Polar residues" evidence="1">
    <location>
        <begin position="308"/>
        <end position="317"/>
    </location>
</feature>
<feature type="compositionally biased region" description="Low complexity" evidence="1">
    <location>
        <begin position="348"/>
        <end position="362"/>
    </location>
</feature>
<dbReference type="AlphaFoldDB" id="A0A1E3PC79"/>
<feature type="compositionally biased region" description="Polar residues" evidence="1">
    <location>
        <begin position="425"/>
        <end position="455"/>
    </location>
</feature>
<sequence length="623" mass="68353">MAQFDDPSIISLVSAVSDSKAGASAFENNKDDNAITKFLREAEYKREEEEAKKSGFTTEQKGTEIGDDESTNAQSKELELEDWKLELGPYNNNERLRYSMDYLYSLKDSSDNVVPQDLPPKSYYRLKNKPIQRTNWSGNQYNNNNGNYTGRNNYNEGGPATGSMGNFNLNKKPHDRGFNRYGNNNNNNRRNNRDHRHKKQDDDDSWLAELEKDEPAGGSAEDFEKWKAKIKLAERKRRGEIVDEEEITPSSTQRSEENKNTIDSFFSVAKPSTKSGGSSNAGTPDVTKNSKFFSFFKPESGPAKDEQSSGQQPSGNDGVSKILSLLDSGEKNAKAGSNNSTPLLTKASPLQSPQVQSQQPQQGRTQFNFQQPSSGQPQPPQQPSSSAPVLPPGLAPPSNQGLPAGGSKDSFFMSLLNRGPESAKIDSTPNAQSPKVSTNDSKQSPSLPNQEQPRSSLPPGLQGPPGLPQQNQQQHSQQPGLQGQPMIPPQFQNGQNRGQGQMPPVPPGFNPQQLPPWLAQQFPPNLPQGGRFMPPPPPNGMGFPPQMRQHGPPGASNIPPHLLYPQGGQQGGQSNPQVFYPPFGAPNPDGQHQQQQQQQQRFPPGFFNGPPPPGFQGRDSNQQ</sequence>
<dbReference type="STRING" id="683960.A0A1E3PC79"/>